<evidence type="ECO:0000313" key="1">
    <source>
        <dbReference type="EMBL" id="KAJ2976675.1"/>
    </source>
</evidence>
<dbReference type="EMBL" id="JANJQO010000555">
    <property type="protein sequence ID" value="KAJ2976675.1"/>
    <property type="molecule type" value="Genomic_DNA"/>
</dbReference>
<sequence>MAAAQTNGVNGHGPSSGLRSRTAAGDVSADEQSLLDRIGEALARLGRVKRVGLTVDDKDAFVKALNRKK</sequence>
<gene>
    <name evidence="1" type="ORF">NQ176_g4810</name>
</gene>
<keyword evidence="2" id="KW-1185">Reference proteome</keyword>
<reference evidence="1" key="1">
    <citation type="submission" date="2022-08" db="EMBL/GenBank/DDBJ databases">
        <title>Genome Sequence of Lecanicillium fungicola.</title>
        <authorList>
            <person name="Buettner E."/>
        </authorList>
    </citation>
    <scope>NUCLEOTIDE SEQUENCE</scope>
    <source>
        <strain evidence="1">Babe33</strain>
    </source>
</reference>
<accession>A0ACC1NCI1</accession>
<organism evidence="1 2">
    <name type="scientific">Zarea fungicola</name>
    <dbReference type="NCBI Taxonomy" id="93591"/>
    <lineage>
        <taxon>Eukaryota</taxon>
        <taxon>Fungi</taxon>
        <taxon>Dikarya</taxon>
        <taxon>Ascomycota</taxon>
        <taxon>Pezizomycotina</taxon>
        <taxon>Sordariomycetes</taxon>
        <taxon>Hypocreomycetidae</taxon>
        <taxon>Hypocreales</taxon>
        <taxon>Cordycipitaceae</taxon>
        <taxon>Zarea</taxon>
    </lineage>
</organism>
<name>A0ACC1NCI1_9HYPO</name>
<proteinExistence type="predicted"/>
<evidence type="ECO:0000313" key="2">
    <source>
        <dbReference type="Proteomes" id="UP001143910"/>
    </source>
</evidence>
<protein>
    <submittedName>
        <fullName evidence="1">Uncharacterized protein</fullName>
    </submittedName>
</protein>
<dbReference type="Proteomes" id="UP001143910">
    <property type="component" value="Unassembled WGS sequence"/>
</dbReference>
<comment type="caution">
    <text evidence="1">The sequence shown here is derived from an EMBL/GenBank/DDBJ whole genome shotgun (WGS) entry which is preliminary data.</text>
</comment>